<organism evidence="2 3">
    <name type="scientific">Cirrhinus mrigala</name>
    <name type="common">Mrigala</name>
    <dbReference type="NCBI Taxonomy" id="683832"/>
    <lineage>
        <taxon>Eukaryota</taxon>
        <taxon>Metazoa</taxon>
        <taxon>Chordata</taxon>
        <taxon>Craniata</taxon>
        <taxon>Vertebrata</taxon>
        <taxon>Euteleostomi</taxon>
        <taxon>Actinopterygii</taxon>
        <taxon>Neopterygii</taxon>
        <taxon>Teleostei</taxon>
        <taxon>Ostariophysi</taxon>
        <taxon>Cypriniformes</taxon>
        <taxon>Cyprinidae</taxon>
        <taxon>Labeoninae</taxon>
        <taxon>Labeonini</taxon>
        <taxon>Cirrhinus</taxon>
    </lineage>
</organism>
<dbReference type="EMBL" id="JAMKFB020000831">
    <property type="protein sequence ID" value="KAL0147022.1"/>
    <property type="molecule type" value="Genomic_DNA"/>
</dbReference>
<proteinExistence type="predicted"/>
<sequence length="264" mass="27854">MYKVLGGGFGGGRTPGRRAKDGVQGDDGIFHGGDDGGRSQGGDRRGLEQEEPGETQTAAMMEPHGGADGGRSHGGGEANDSMGPTDGGGAGGGRVRGGDGEPMILGDTEDPEGPGGAQGSGDQGGEGDPETGAKPKGRWSPVELVDRRATVETRELRDGVEPQGRRAEVESRTQRLKAEMRDPPAMTPMVTGRPAANPPHRWWAEAMARWSRRAVALRHRWVWSGTGEIIHGTGGERGSVSRQCPLHKRGEIRSRAVFGRRRSA</sequence>
<reference evidence="2 3" key="1">
    <citation type="submission" date="2024-05" db="EMBL/GenBank/DDBJ databases">
        <title>Genome sequencing and assembly of Indian major carp, Cirrhinus mrigala (Hamilton, 1822).</title>
        <authorList>
            <person name="Mohindra V."/>
            <person name="Chowdhury L.M."/>
            <person name="Lal K."/>
            <person name="Jena J.K."/>
        </authorList>
    </citation>
    <scope>NUCLEOTIDE SEQUENCE [LARGE SCALE GENOMIC DNA]</scope>
    <source>
        <strain evidence="2">CM1030</strain>
        <tissue evidence="2">Blood</tissue>
    </source>
</reference>
<feature type="compositionally biased region" description="Basic and acidic residues" evidence="1">
    <location>
        <begin position="144"/>
        <end position="175"/>
    </location>
</feature>
<gene>
    <name evidence="2" type="ORF">M9458_057546</name>
</gene>
<accession>A0ABD0MDH2</accession>
<evidence type="ECO:0000313" key="2">
    <source>
        <dbReference type="EMBL" id="KAL0147022.1"/>
    </source>
</evidence>
<feature type="compositionally biased region" description="Gly residues" evidence="1">
    <location>
        <begin position="113"/>
        <end position="126"/>
    </location>
</feature>
<feature type="compositionally biased region" description="Basic and acidic residues" evidence="1">
    <location>
        <begin position="18"/>
        <end position="48"/>
    </location>
</feature>
<keyword evidence="3" id="KW-1185">Reference proteome</keyword>
<comment type="caution">
    <text evidence="2">The sequence shown here is derived from an EMBL/GenBank/DDBJ whole genome shotgun (WGS) entry which is preliminary data.</text>
</comment>
<evidence type="ECO:0000313" key="3">
    <source>
        <dbReference type="Proteomes" id="UP001529510"/>
    </source>
</evidence>
<dbReference type="Proteomes" id="UP001529510">
    <property type="component" value="Unassembled WGS sequence"/>
</dbReference>
<feature type="region of interest" description="Disordered" evidence="1">
    <location>
        <begin position="1"/>
        <end position="175"/>
    </location>
</feature>
<dbReference type="AlphaFoldDB" id="A0ABD0MDH2"/>
<feature type="compositionally biased region" description="Gly residues" evidence="1">
    <location>
        <begin position="1"/>
        <end position="14"/>
    </location>
</feature>
<protein>
    <submittedName>
        <fullName evidence="2">Uncharacterized protein</fullName>
    </submittedName>
</protein>
<feature type="compositionally biased region" description="Gly residues" evidence="1">
    <location>
        <begin position="85"/>
        <end position="95"/>
    </location>
</feature>
<name>A0ABD0MDH2_CIRMR</name>
<feature type="compositionally biased region" description="Gly residues" evidence="1">
    <location>
        <begin position="66"/>
        <end position="77"/>
    </location>
</feature>
<evidence type="ECO:0000256" key="1">
    <source>
        <dbReference type="SAM" id="MobiDB-lite"/>
    </source>
</evidence>